<dbReference type="STRING" id="1640674.SAMN05216323_10357"/>
<dbReference type="EMBL" id="FMYP01000035">
    <property type="protein sequence ID" value="SDC52102.1"/>
    <property type="molecule type" value="Genomic_DNA"/>
</dbReference>
<protein>
    <submittedName>
        <fullName evidence="1">Uncharacterized protein</fullName>
    </submittedName>
</protein>
<keyword evidence="2" id="KW-1185">Reference proteome</keyword>
<accession>A0A1G6M934</accession>
<evidence type="ECO:0000313" key="1">
    <source>
        <dbReference type="EMBL" id="SDC52102.1"/>
    </source>
</evidence>
<evidence type="ECO:0000313" key="2">
    <source>
        <dbReference type="Proteomes" id="UP000199452"/>
    </source>
</evidence>
<name>A0A1G6M934_9BACT</name>
<dbReference type="AlphaFoldDB" id="A0A1G6M934"/>
<dbReference type="Proteomes" id="UP000199452">
    <property type="component" value="Unassembled WGS sequence"/>
</dbReference>
<dbReference type="RefSeq" id="WP_092438563.1">
    <property type="nucleotide sequence ID" value="NZ_FMYP01000035.1"/>
</dbReference>
<proteinExistence type="predicted"/>
<organism evidence="1 2">
    <name type="scientific">Williamwhitmania taraxaci</name>
    <dbReference type="NCBI Taxonomy" id="1640674"/>
    <lineage>
        <taxon>Bacteria</taxon>
        <taxon>Pseudomonadati</taxon>
        <taxon>Bacteroidota</taxon>
        <taxon>Bacteroidia</taxon>
        <taxon>Bacteroidales</taxon>
        <taxon>Williamwhitmaniaceae</taxon>
        <taxon>Williamwhitmania</taxon>
    </lineage>
</organism>
<reference evidence="1 2" key="1">
    <citation type="submission" date="2016-09" db="EMBL/GenBank/DDBJ databases">
        <authorList>
            <person name="Capua I."/>
            <person name="De Benedictis P."/>
            <person name="Joannis T."/>
            <person name="Lombin L.H."/>
            <person name="Cattoli G."/>
        </authorList>
    </citation>
    <scope>NUCLEOTIDE SEQUENCE [LARGE SCALE GENOMIC DNA]</scope>
    <source>
        <strain evidence="1 2">A7P-90m</strain>
    </source>
</reference>
<sequence>MAYALDFQRVWINTNTNYCYVDSWGGDDLTGNGTSQKPFASINKANSTMVSEIVCRGVFSEQVSSIKRFIADRFGEALYDGKGQYTIVGGILGSNVNVEKNGLIYLNSLASSGIAYGAIHGSVVINVVVANILDAATMDIHKFSVIRAVKMVNQNEVAVQVNGVINNLYLDMPNAVRRNLATMVVSRCLYDNCRIYLDVNATLAASSKMDTCLFRASCTFWARSADGSADIRIDADGQTAAQKYAAVQSWFSNGAAATGYSKLPWVACQITDNRIVNAPDGVTDGYALDYSLIYGTKEAQPACWMDGGKHIGPFPPAVKIDFKETANLTASPYEVEVRPTDKLTIANGRVSLNPDFSGAVLYSKAMPMPGNYVNFNGVNVPFVCNSGTRGVFLTPAELLSLEEAAKVAVTVGGVALENNKVYVVKCDDGTYVSYRGFVYTQGTVITGYDNTSQATLGGAGAAYLYPIRRPVVFSTVQVKVWENGSLPADFLTNDAAYPYLTSPAMSTPGDKAMETGLRCLRVGNIPAGAIDVGTDGRPLTNAHPEYYSAANTGRLKFPIRASWVALKITINSIFNQQ</sequence>
<gene>
    <name evidence="1" type="ORF">SAMN05216323_10357</name>
</gene>